<dbReference type="Proteomes" id="UP000251002">
    <property type="component" value="Unassembled WGS sequence"/>
</dbReference>
<evidence type="ECO:0000313" key="1">
    <source>
        <dbReference type="EMBL" id="RAZ74623.1"/>
    </source>
</evidence>
<gene>
    <name evidence="1" type="ORF">DP120_14950</name>
</gene>
<protein>
    <submittedName>
        <fullName evidence="1">Uncharacterized protein</fullName>
    </submittedName>
</protein>
<comment type="caution">
    <text evidence="1">The sequence shown here is derived from an EMBL/GenBank/DDBJ whole genome shotgun (WGS) entry which is preliminary data.</text>
</comment>
<dbReference type="AlphaFoldDB" id="A0A365KN79"/>
<evidence type="ECO:0000313" key="2">
    <source>
        <dbReference type="Proteomes" id="UP000251002"/>
    </source>
</evidence>
<dbReference type="EMBL" id="QLZR01000007">
    <property type="protein sequence ID" value="RAZ74623.1"/>
    <property type="molecule type" value="Genomic_DNA"/>
</dbReference>
<name>A0A365KN79_9BACL</name>
<reference evidence="1 2" key="1">
    <citation type="submission" date="2018-06" db="EMBL/GenBank/DDBJ databases">
        <title>The draft genome sequences of strains SCU63 and S1.</title>
        <authorList>
            <person name="Gan L."/>
        </authorList>
    </citation>
    <scope>NUCLEOTIDE SEQUENCE [LARGE SCALE GENOMIC DNA]</scope>
    <source>
        <strain evidence="1 2">SCU63</strain>
    </source>
</reference>
<organism evidence="1 2">
    <name type="scientific">Planococcus halotolerans</name>
    <dbReference type="NCBI Taxonomy" id="2233542"/>
    <lineage>
        <taxon>Bacteria</taxon>
        <taxon>Bacillati</taxon>
        <taxon>Bacillota</taxon>
        <taxon>Bacilli</taxon>
        <taxon>Bacillales</taxon>
        <taxon>Caryophanaceae</taxon>
        <taxon>Planococcus</taxon>
    </lineage>
</organism>
<proteinExistence type="predicted"/>
<sequence length="126" mass="13709">MLLRTARRKGGAESLWRTLAPAISREDHSSFAPSAFACSIDAPALEGTLAIWSKTAKSRPKPARSTLCDEASAAMQEHGFKLVQDQHVEIKITCSCLCTATLASRHERALQCCALRRKDINLVSVA</sequence>
<keyword evidence="2" id="KW-1185">Reference proteome</keyword>
<accession>A0A365KN79</accession>